<reference evidence="6" key="2">
    <citation type="submission" date="2018-01" db="EMBL/GenBank/DDBJ databases">
        <authorList>
            <person name="Gaut B.S."/>
            <person name="Morton B.R."/>
            <person name="Clegg M.T."/>
            <person name="Duvall M.R."/>
        </authorList>
    </citation>
    <scope>NUCLEOTIDE SEQUENCE [LARGE SCALE GENOMIC DNA]</scope>
</reference>
<keyword evidence="8" id="KW-1185">Reference proteome</keyword>
<keyword evidence="1" id="KW-0732">Signal</keyword>
<dbReference type="EMBL" id="CP032519">
    <property type="protein sequence ID" value="QEZ46474.1"/>
    <property type="molecule type" value="Genomic_DNA"/>
</dbReference>
<dbReference type="EMBL" id="OGUS01000112">
    <property type="protein sequence ID" value="SPC12167.1"/>
    <property type="molecule type" value="Genomic_DNA"/>
</dbReference>
<sequence length="127" mass="13518">MKRVHALIAASAMLAACVSTGVDVRQEHLENFLLDFSTLDDVTTQLGKPTSQTTLSNGSTILVYSFASSRPHPESFIPFIGPLFAGGSIKSSTVLFEFDENGVLRSQRRTMSTSASGLSVLPADGLP</sequence>
<reference evidence="5" key="1">
    <citation type="submission" date="2018-01" db="EMBL/GenBank/DDBJ databases">
        <authorList>
            <person name="Clerissi C."/>
        </authorList>
    </citation>
    <scope>NUCLEOTIDE SEQUENCE</scope>
    <source>
        <strain evidence="5">Cupriavidus oxalaticus LMG 2235</strain>
    </source>
</reference>
<dbReference type="OrthoDB" id="8965157at2"/>
<dbReference type="GeneID" id="303491736"/>
<dbReference type="PROSITE" id="PS51257">
    <property type="entry name" value="PROKAR_LIPOPROTEIN"/>
    <property type="match status" value="1"/>
</dbReference>
<evidence type="ECO:0000313" key="6">
    <source>
        <dbReference type="Proteomes" id="UP000256862"/>
    </source>
</evidence>
<proteinExistence type="predicted"/>
<organism evidence="5">
    <name type="scientific">Cupriavidus oxalaticus</name>
    <dbReference type="NCBI Taxonomy" id="96344"/>
    <lineage>
        <taxon>Bacteria</taxon>
        <taxon>Pseudomonadati</taxon>
        <taxon>Pseudomonadota</taxon>
        <taxon>Betaproteobacteria</taxon>
        <taxon>Burkholderiales</taxon>
        <taxon>Burkholderiaceae</taxon>
        <taxon>Cupriavidus</taxon>
    </lineage>
</organism>
<evidence type="ECO:0000313" key="3">
    <source>
        <dbReference type="EMBL" id="QRQ95616.1"/>
    </source>
</evidence>
<name>A0A375G0C3_9BURK</name>
<dbReference type="AlphaFoldDB" id="A0A375G0C3"/>
<accession>A0A375G0C3</accession>
<dbReference type="RefSeq" id="WP_063241821.1">
    <property type="nucleotide sequence ID" value="NZ_CP032519.1"/>
</dbReference>
<feature type="chain" id="PRO_5044585655" description="Lipoprotein" evidence="1">
    <location>
        <begin position="22"/>
        <end position="127"/>
    </location>
</feature>
<reference evidence="3 8" key="4">
    <citation type="submission" date="2021-02" db="EMBL/GenBank/DDBJ databases">
        <title>Complete Genome Sequence of Cupriavidus oxalaticus Strain Ox1, a Soil Oxalate-Degrading Species.</title>
        <authorList>
            <person name="Palmieri F."/>
            <person name="Udriet P."/>
            <person name="Deuasquier M."/>
            <person name="Beaudoing E."/>
            <person name="Johnson S.L."/>
            <person name="Davenport K.W."/>
            <person name="Chain P.S."/>
            <person name="Bindschedler S."/>
            <person name="Junier P."/>
        </authorList>
    </citation>
    <scope>NUCLEOTIDE SEQUENCE [LARGE SCALE GENOMIC DNA]</scope>
    <source>
        <strain evidence="3 8">Ox1</strain>
    </source>
</reference>
<evidence type="ECO:0008006" key="9">
    <source>
        <dbReference type="Google" id="ProtNLM"/>
    </source>
</evidence>
<reference evidence="2 7" key="3">
    <citation type="submission" date="2018-09" db="EMBL/GenBank/DDBJ databases">
        <title>Complete genome sequence of Cupriavidus oxalaticus T2, a bacterium capable of phenol tolerance and degradation.</title>
        <authorList>
            <person name="Yan J."/>
        </authorList>
    </citation>
    <scope>NUCLEOTIDE SEQUENCE [LARGE SCALE GENOMIC DNA]</scope>
    <source>
        <strain evidence="2 7">T2</strain>
    </source>
</reference>
<gene>
    <name evidence="5" type="ORF">CO2235_120057</name>
    <name evidence="4" type="ORF">CO2235_U940003</name>
    <name evidence="2" type="ORF">D2917_19700</name>
    <name evidence="3" type="ORF">JTE92_19465</name>
</gene>
<evidence type="ECO:0000313" key="5">
    <source>
        <dbReference type="EMBL" id="SPC12167.1"/>
    </source>
</evidence>
<evidence type="ECO:0000313" key="7">
    <source>
        <dbReference type="Proteomes" id="UP000325743"/>
    </source>
</evidence>
<evidence type="ECO:0000313" key="2">
    <source>
        <dbReference type="EMBL" id="QEZ46474.1"/>
    </source>
</evidence>
<dbReference type="EMBL" id="CP069812">
    <property type="protein sequence ID" value="QRQ95616.1"/>
    <property type="molecule type" value="Genomic_DNA"/>
</dbReference>
<protein>
    <recommendedName>
        <fullName evidence="9">Lipoprotein</fullName>
    </recommendedName>
</protein>
<feature type="signal peptide" evidence="1">
    <location>
        <begin position="1"/>
        <end position="21"/>
    </location>
</feature>
<dbReference type="Proteomes" id="UP000623307">
    <property type="component" value="Chromosome 2"/>
</dbReference>
<dbReference type="EMBL" id="OGUS01000103">
    <property type="protein sequence ID" value="SPC10526.1"/>
    <property type="molecule type" value="Genomic_DNA"/>
</dbReference>
<evidence type="ECO:0000313" key="8">
    <source>
        <dbReference type="Proteomes" id="UP000623307"/>
    </source>
</evidence>
<evidence type="ECO:0000256" key="1">
    <source>
        <dbReference type="SAM" id="SignalP"/>
    </source>
</evidence>
<dbReference type="Proteomes" id="UP000256862">
    <property type="component" value="Chromosome CO2235"/>
</dbReference>
<evidence type="ECO:0000313" key="4">
    <source>
        <dbReference type="EMBL" id="SPC10526.1"/>
    </source>
</evidence>
<dbReference type="Proteomes" id="UP000325743">
    <property type="component" value="Chromosome 2"/>
</dbReference>